<evidence type="ECO:0000313" key="4">
    <source>
        <dbReference type="Proteomes" id="UP000019763"/>
    </source>
</evidence>
<name>A0A023AZ45_GRENI</name>
<evidence type="ECO:0000313" key="3">
    <source>
        <dbReference type="EMBL" id="EZG43768.1"/>
    </source>
</evidence>
<dbReference type="RefSeq" id="XP_011134616.1">
    <property type="nucleotide sequence ID" value="XM_011136314.1"/>
</dbReference>
<dbReference type="SUPFAM" id="SSF53300">
    <property type="entry name" value="vWA-like"/>
    <property type="match status" value="1"/>
</dbReference>
<comment type="caution">
    <text evidence="3">The sequence shown here is derived from an EMBL/GenBank/DDBJ whole genome shotgun (WGS) entry which is preliminary data.</text>
</comment>
<dbReference type="VEuPathDB" id="CryptoDB:GNI_159650"/>
<feature type="region of interest" description="Disordered" evidence="1">
    <location>
        <begin position="231"/>
        <end position="265"/>
    </location>
</feature>
<feature type="compositionally biased region" description="Acidic residues" evidence="1">
    <location>
        <begin position="310"/>
        <end position="319"/>
    </location>
</feature>
<sequence>MPKIAGAMEEFMEEANKSLVDAHYALVSFRDKPYSYLGDPYEDYCYREETSLESDVTKLSATYEALDGNYGADEPEASLEALIDAMVSRTLGWRSESSKVLILNTDATPHDPNDYIIYNGVYDPSWPIASPVPPPQYMPVYPNDPDNYSSDILCKEYEYPDYAQAANVTQTYGAKVLFILPSDVSSTVVNKWQEINKVLEQPDHYVLQMDVDQPDATVKQLLELLPELLSSSCSTPTPETTAAPVTEAETTAETEEGKTMPATDPVQLTTQEVALETTQEVALETTQEVALETTQEVALETTQEVALETTEPETTEEQQETTPDTTTAECRTTTTTPGECRPTETTACQVATTYECKPQTVPGECEDRPANADHQVIKLILLPSN</sequence>
<accession>A0A023AZ45</accession>
<keyword evidence="4" id="KW-1185">Reference proteome</keyword>
<evidence type="ECO:0000259" key="2">
    <source>
        <dbReference type="Pfam" id="PF00362"/>
    </source>
</evidence>
<dbReference type="Gene3D" id="3.40.50.410">
    <property type="entry name" value="von Willebrand factor, type A domain"/>
    <property type="match status" value="1"/>
</dbReference>
<dbReference type="GO" id="GO:0007229">
    <property type="term" value="P:integrin-mediated signaling pathway"/>
    <property type="evidence" value="ECO:0007669"/>
    <property type="project" value="UniProtKB-KW"/>
</dbReference>
<dbReference type="InterPro" id="IPR002369">
    <property type="entry name" value="Integrin_bsu_VWA"/>
</dbReference>
<dbReference type="OrthoDB" id="301415at2759"/>
<feature type="region of interest" description="Disordered" evidence="1">
    <location>
        <begin position="305"/>
        <end position="339"/>
    </location>
</feature>
<feature type="compositionally biased region" description="Low complexity" evidence="1">
    <location>
        <begin position="320"/>
        <end position="339"/>
    </location>
</feature>
<keyword evidence="3" id="KW-0401">Integrin</keyword>
<proteinExistence type="predicted"/>
<dbReference type="EMBL" id="AFNH02001190">
    <property type="protein sequence ID" value="EZG43768.1"/>
    <property type="molecule type" value="Genomic_DNA"/>
</dbReference>
<evidence type="ECO:0000256" key="1">
    <source>
        <dbReference type="SAM" id="MobiDB-lite"/>
    </source>
</evidence>
<feature type="domain" description="Integrin beta subunit VWA" evidence="2">
    <location>
        <begin position="42"/>
        <end position="114"/>
    </location>
</feature>
<dbReference type="GeneID" id="22915535"/>
<dbReference type="Proteomes" id="UP000019763">
    <property type="component" value="Unassembled WGS sequence"/>
</dbReference>
<dbReference type="AlphaFoldDB" id="A0A023AZ45"/>
<dbReference type="InterPro" id="IPR036465">
    <property type="entry name" value="vWFA_dom_sf"/>
</dbReference>
<dbReference type="Pfam" id="PF00362">
    <property type="entry name" value="Integrin_beta"/>
    <property type="match status" value="1"/>
</dbReference>
<reference evidence="3" key="1">
    <citation type="submission" date="2013-12" db="EMBL/GenBank/DDBJ databases">
        <authorList>
            <person name="Omoto C.K."/>
            <person name="Sibley D."/>
            <person name="Venepally P."/>
            <person name="Hadjithomas M."/>
            <person name="Karamycheva S."/>
            <person name="Brunk B."/>
            <person name="Roos D."/>
            <person name="Caler E."/>
            <person name="Lorenzi H."/>
        </authorList>
    </citation>
    <scope>NUCLEOTIDE SEQUENCE</scope>
</reference>
<feature type="compositionally biased region" description="Low complexity" evidence="1">
    <location>
        <begin position="231"/>
        <end position="251"/>
    </location>
</feature>
<protein>
    <submittedName>
        <fullName evidence="3">Integrin beta chain</fullName>
    </submittedName>
</protein>
<organism evidence="3 4">
    <name type="scientific">Gregarina niphandrodes</name>
    <name type="common">Septate eugregarine</name>
    <dbReference type="NCBI Taxonomy" id="110365"/>
    <lineage>
        <taxon>Eukaryota</taxon>
        <taxon>Sar</taxon>
        <taxon>Alveolata</taxon>
        <taxon>Apicomplexa</taxon>
        <taxon>Conoidasida</taxon>
        <taxon>Gregarinasina</taxon>
        <taxon>Eugregarinorida</taxon>
        <taxon>Gregarinidae</taxon>
        <taxon>Gregarina</taxon>
    </lineage>
</organism>
<gene>
    <name evidence="3" type="ORF">GNI_159650</name>
</gene>